<dbReference type="GO" id="GO:0030286">
    <property type="term" value="C:dynein complex"/>
    <property type="evidence" value="ECO:0007669"/>
    <property type="project" value="UniProtKB-KW"/>
</dbReference>
<dbReference type="InterPro" id="IPR035699">
    <property type="entry name" value="AAA_6"/>
</dbReference>
<dbReference type="InterPro" id="IPR013602">
    <property type="entry name" value="Dynein_heavy_linker"/>
</dbReference>
<dbReference type="InterPro" id="IPR026983">
    <property type="entry name" value="DHC"/>
</dbReference>
<dbReference type="GO" id="GO:0042995">
    <property type="term" value="C:cell projection"/>
    <property type="evidence" value="ECO:0007669"/>
    <property type="project" value="UniProtKB-SubCell"/>
</dbReference>
<evidence type="ECO:0000313" key="18">
    <source>
        <dbReference type="EMBL" id="CAG7667291.1"/>
    </source>
</evidence>
<feature type="domain" description="Dynein heavy chain hydrolytic ATP-binding dynein motor region" evidence="16">
    <location>
        <begin position="1767"/>
        <end position="2093"/>
    </location>
</feature>
<dbReference type="GO" id="GO:0051959">
    <property type="term" value="F:dynein light intermediate chain binding"/>
    <property type="evidence" value="ECO:0007669"/>
    <property type="project" value="InterPro"/>
</dbReference>
<dbReference type="GO" id="GO:0045505">
    <property type="term" value="F:dynein intermediate chain binding"/>
    <property type="evidence" value="ECO:0007669"/>
    <property type="project" value="InterPro"/>
</dbReference>
<feature type="region of interest" description="Disordered" evidence="14">
    <location>
        <begin position="1"/>
        <end position="72"/>
    </location>
</feature>
<comment type="caution">
    <text evidence="18">The sequence shown here is derived from an EMBL/GenBank/DDBJ whole genome shotgun (WGS) entry which is preliminary data.</text>
</comment>
<keyword evidence="19" id="KW-1185">Reference proteome</keyword>
<name>A0A8J2J782_9HEXA</name>
<keyword evidence="6" id="KW-0677">Repeat</keyword>
<evidence type="ECO:0000259" key="15">
    <source>
        <dbReference type="Pfam" id="PF08393"/>
    </source>
</evidence>
<reference evidence="18" key="1">
    <citation type="submission" date="2021-06" db="EMBL/GenBank/DDBJ databases">
        <authorList>
            <person name="Hodson N. C."/>
            <person name="Mongue J. A."/>
            <person name="Jaron S. K."/>
        </authorList>
    </citation>
    <scope>NUCLEOTIDE SEQUENCE</scope>
</reference>
<dbReference type="FunFam" id="3.20.180.20:FF:000003">
    <property type="entry name" value="Dynein heavy chain 12, axonemal"/>
    <property type="match status" value="1"/>
</dbReference>
<evidence type="ECO:0000256" key="13">
    <source>
        <dbReference type="ARBA" id="ARBA00023273"/>
    </source>
</evidence>
<sequence length="2534" mass="291313">MSDHRSAKDSKKRSSALRDMRKSLNQLKPNRRDTDSSIESASYISISKGGKESKTIEDNAAQTKRGSQPLSAEKVVLATSGAKPVVETTVSEPKRKSLLSLEKIHAPNLPRIRIDDHRINELLVIPHDRSFEELRKLTIQEPADATSKESFTFDFRPVTTVQFTRRPQTTKFNFDGDRDSMTEVEDMKLKIKSMQSLSAAKKKQMTLKEYRTIRQSKMMIQKSCAHLTSVSAKYPLTVTDDRDHGIPYALEEEAGEYDDPFREDAESVETARSSIQSEQGPPPPSTFIQHVNLEPNVNAFKFIKNQILFSGFDYFLDEPAKDYKADDSEAEKSPRMPISMDDFDEPDEPVEEPTVLIDPLAQSNETLVEEPEDLKEEAETTVKGSEGSDPTANTGKKSEALAAEHSDEMIEDDDEFSLIIGTAKKSQIGPTTQSELSSFSDEFSDDLIEIRRDTNKLDDDVESVISITEKIATLQDAAKKPDPMREKYLGKKTVPGHPHCIDNSSGRLECLPPGELARKAIKTEDLWGIKEYEPLSKEKLIHLMRCIEQHPTNEHVCLMYVLPTNHPEFNPYYLQVVKPKDLNLKKYFTLSKYGVMIFSNGFTYFHSMLDFEREMHLFDKIKKIKFFVQYRMWKAFYIWRNNVRHSKLRAVKQNIDDYMFITKRPLRRMITELFKMCDKICSMGFLSLKPFYVYSLKDFIMYQENRLKEIYIRLRAFETMVIEMTLTACRSALIESGFSPDEYPQELDYYLKGLEIPVDSLVKPVGVLEYPGQWLNYSAQAKKRRICARLTNFIHLIDYYVQKTYHCLMKNSMFTLMCEMDSCIKFIDRDYFIMPKHLIKFNRLMVRNEQQGGKILLSNSESPIFDLGCNWQEDKLAYSPSLDDFKSGMRFLFNMWQEAIFTYPNMLPNKVFDPYTQPIINGHMQEKTCGPGPSMQLLVETDPDLPDILDVIDLIFVHGIEVCDSYTEIFEEIRLFCIENETVNVDKYREIEDVQEFGKLLEKYQQQMQIIEKIEDEHSMGVFRVNNSILRENAFPTVQRCLAVLHEVIPKTGGEFVTKLVDRMQAALAILEKDPTNADEFVDYLLFLDDIVEQMDDIEKDLDICSEIFDLMEQYLIPGEDDEMRGYNNLQPLLLQMRNIIDRQTMNRDKLIAELLEHFKTDTEKIFEDMEIIREKAMAKEVLDPKTDAKSMAETMTDLKDRLLAHQERANKFNMYQKQLKLDVTNFEPLEELIKDVKLRHQLWDSMSTWNDLRTQWDEASFNTLDHEEMTKDVNRYLKSIAQLEKGLPPNDVVPILKEKVDDMKNQLPLIANLQNPNMKRRHWDILEKALNRNLTDDSVTLKNLNESGVQNFAELIQEVSAQASSEFSLEALLKKVEDSWKDIEFVVLPHKDQRDVFILGGTDDIQVLLDDSNINMTTIASSRHVGPIKHKVDEWVRLLDLFSRTLDEWLTCQRNWIYLESIFSAPDIQRQLPNEAKMFGQVDKSWRDIMSRTNKMPAALRAATQPGLLEALQTNNELLDQIMKCLDDYLESKRVVFPRFYFLSNEELLEILAQTRNPQAVQPHLRKCFDAIQKLEFGGPPSAVALDVLAMFSPEDERVQLTKGLKARGNVEEWLCKVEDAMFTSLKRVTRNALTDYHMFEREEWLQKFPSQCVLTISQMMWCQQVHEILDGVGDRLEGMRTFEIKNFENLNKLAAMVRGQLTSLVRAVLCSLITVDVHARDIISGMVKTEVDYSGNFEWLKQLRYYWEPTEEIAVAKMANAKYNYGYEYLGASPRLVITPLTDRCYLCLMGALQLDLGGAPAGPAGTGKTETTKDLAKSLAFMCVVFNCSDGLDYKMMGRFFSGLAQSGGWCCFDEFNRIEIEVLSVIAQQLITIRLAKVQRLSRFMFEGREIKLIRSCAAFITMNPGYAGRTELPDNLKALFRPISMMVPDYTLIAEVILYSEGFESSKILANKMTQMYKLCSEQLSQQDHYDFGMRAVKSVLVMAGSLKRSNPDINENVVLIRALRDSNLPKFLAHDAILLHGIIQDLFPGVEIPEQDYGVLQTEGVKMALEKGLQAPECFMRKMIQLFDTMVVRHGVMLVGPTGGGKTSIYNVLRSALTSLGGNKQLDNPYFKNVETYILNPKAVSLGELYGEINPVTLEWRDGLLGIMVRTAVKPKMTFHQWVICDGPVDAVWIENMNTVLDDNKMLCLANSERIKLTNWVHMMFEVQDLAQASPATVSRCGMVYVDPKEMGWLPYTQSWLKRLPVGERDDINVKDHLIKLFERHVDAGLEFVRKHCQEVIPQAVLGKVSMLCSILEALITKRGIDMQLEKPKLLQLINQIFVFAYIWSIGGNVYDRDYQKFDGFAREEFSRENYMKLPKSGLLYAYYNNLETKKMDMWETILPAFVYNPSISFVEMLVPTVDTVRFGFLMELLLSVNRAVLFTGSTGTGKSAIAKYVLTSISPQYSYLPAFINFSAQTTSKRTQEMIEGKLEKRKKTLMSAPYGKKVIVFIDDVNMPKLDRYGAQPALELLSLLRNLANIYVQQYID</sequence>
<feature type="compositionally biased region" description="Basic and acidic residues" evidence="14">
    <location>
        <begin position="323"/>
        <end position="334"/>
    </location>
</feature>
<keyword evidence="4" id="KW-0963">Cytoplasm</keyword>
<dbReference type="FunFam" id="1.10.287.2620:FF:000001">
    <property type="entry name" value="Cytoplasmic dynein heavy chain 1"/>
    <property type="match status" value="1"/>
</dbReference>
<feature type="compositionally biased region" description="Polar residues" evidence="14">
    <location>
        <begin position="270"/>
        <end position="279"/>
    </location>
</feature>
<keyword evidence="10" id="KW-0175">Coiled coil</keyword>
<accession>A0A8J2J782</accession>
<feature type="compositionally biased region" description="Polar residues" evidence="14">
    <location>
        <begin position="60"/>
        <end position="70"/>
    </location>
</feature>
<comment type="similarity">
    <text evidence="3">Belongs to the dynein heavy chain family.</text>
</comment>
<dbReference type="InterPro" id="IPR041466">
    <property type="entry name" value="Dynein_AAA5_ext"/>
</dbReference>
<evidence type="ECO:0000256" key="10">
    <source>
        <dbReference type="ARBA" id="ARBA00023054"/>
    </source>
</evidence>
<dbReference type="Proteomes" id="UP000708208">
    <property type="component" value="Unassembled WGS sequence"/>
</dbReference>
<dbReference type="PANTHER" id="PTHR45703:SF36">
    <property type="entry name" value="DYNEIN HEAVY CHAIN, CYTOPLASMIC"/>
    <property type="match status" value="1"/>
</dbReference>
<evidence type="ECO:0000313" key="19">
    <source>
        <dbReference type="Proteomes" id="UP000708208"/>
    </source>
</evidence>
<evidence type="ECO:0000256" key="8">
    <source>
        <dbReference type="ARBA" id="ARBA00022840"/>
    </source>
</evidence>
<evidence type="ECO:0000256" key="3">
    <source>
        <dbReference type="ARBA" id="ARBA00008887"/>
    </source>
</evidence>
<evidence type="ECO:0000256" key="9">
    <source>
        <dbReference type="ARBA" id="ARBA00023017"/>
    </source>
</evidence>
<gene>
    <name evidence="18" type="ORF">AFUS01_LOCUS1708</name>
</gene>
<dbReference type="GO" id="GO:0007018">
    <property type="term" value="P:microtubule-based movement"/>
    <property type="evidence" value="ECO:0007669"/>
    <property type="project" value="InterPro"/>
</dbReference>
<dbReference type="Pfam" id="PF17852">
    <property type="entry name" value="Dynein_AAA_lid"/>
    <property type="match status" value="1"/>
</dbReference>
<dbReference type="GO" id="GO:0005524">
    <property type="term" value="F:ATP binding"/>
    <property type="evidence" value="ECO:0007669"/>
    <property type="project" value="UniProtKB-KW"/>
</dbReference>
<dbReference type="Pfam" id="PF12774">
    <property type="entry name" value="AAA_6"/>
    <property type="match status" value="1"/>
</dbReference>
<dbReference type="FunFam" id="1.10.8.710:FF:000004">
    <property type="entry name" value="Dynein axonemal heavy chain 6"/>
    <property type="match status" value="1"/>
</dbReference>
<feature type="compositionally biased region" description="Acidic residues" evidence="14">
    <location>
        <begin position="367"/>
        <end position="376"/>
    </location>
</feature>
<feature type="region of interest" description="Disordered" evidence="14">
    <location>
        <begin position="251"/>
        <end position="287"/>
    </location>
</feature>
<evidence type="ECO:0000256" key="1">
    <source>
        <dbReference type="ARBA" id="ARBA00004245"/>
    </source>
</evidence>
<comment type="subcellular location">
    <subcellularLocation>
        <location evidence="2">Cell projection</location>
    </subcellularLocation>
    <subcellularLocation>
        <location evidence="1">Cytoplasm</location>
        <location evidence="1">Cytoskeleton</location>
    </subcellularLocation>
</comment>
<feature type="region of interest" description="Disordered" evidence="14">
    <location>
        <begin position="323"/>
        <end position="401"/>
    </location>
</feature>
<evidence type="ECO:0000256" key="11">
    <source>
        <dbReference type="ARBA" id="ARBA00023175"/>
    </source>
</evidence>
<evidence type="ECO:0000256" key="2">
    <source>
        <dbReference type="ARBA" id="ARBA00004316"/>
    </source>
</evidence>
<dbReference type="FunFam" id="1.20.58.1120:FF:000001">
    <property type="entry name" value="dynein heavy chain 2, axonemal"/>
    <property type="match status" value="1"/>
</dbReference>
<organism evidence="18 19">
    <name type="scientific">Allacma fusca</name>
    <dbReference type="NCBI Taxonomy" id="39272"/>
    <lineage>
        <taxon>Eukaryota</taxon>
        <taxon>Metazoa</taxon>
        <taxon>Ecdysozoa</taxon>
        <taxon>Arthropoda</taxon>
        <taxon>Hexapoda</taxon>
        <taxon>Collembola</taxon>
        <taxon>Symphypleona</taxon>
        <taxon>Sminthuridae</taxon>
        <taxon>Allacma</taxon>
    </lineage>
</organism>
<dbReference type="OrthoDB" id="447173at2759"/>
<feature type="compositionally biased region" description="Acidic residues" evidence="14">
    <location>
        <begin position="341"/>
        <end position="351"/>
    </location>
</feature>
<evidence type="ECO:0000256" key="6">
    <source>
        <dbReference type="ARBA" id="ARBA00022737"/>
    </source>
</evidence>
<dbReference type="EMBL" id="CAJVCH010009504">
    <property type="protein sequence ID" value="CAG7667291.1"/>
    <property type="molecule type" value="Genomic_DNA"/>
</dbReference>
<keyword evidence="7" id="KW-0547">Nucleotide-binding</keyword>
<keyword evidence="8" id="KW-0067">ATP-binding</keyword>
<dbReference type="FunFam" id="3.40.50.300:FF:000063">
    <property type="entry name" value="dynein heavy chain 6, axonemal"/>
    <property type="match status" value="1"/>
</dbReference>
<keyword evidence="13" id="KW-0966">Cell projection</keyword>
<evidence type="ECO:0000259" key="17">
    <source>
        <dbReference type="Pfam" id="PF17852"/>
    </source>
</evidence>
<keyword evidence="9" id="KW-0243">Dynein</keyword>
<evidence type="ECO:0000256" key="12">
    <source>
        <dbReference type="ARBA" id="ARBA00023212"/>
    </source>
</evidence>
<dbReference type="FunFam" id="1.20.140.100:FF:000004">
    <property type="entry name" value="Dynein axonemal heavy chain 6"/>
    <property type="match status" value="1"/>
</dbReference>
<evidence type="ECO:0000256" key="7">
    <source>
        <dbReference type="ARBA" id="ARBA00022741"/>
    </source>
</evidence>
<evidence type="ECO:0000259" key="16">
    <source>
        <dbReference type="Pfam" id="PF12774"/>
    </source>
</evidence>
<proteinExistence type="inferred from homology"/>
<keyword evidence="12" id="KW-0206">Cytoskeleton</keyword>
<dbReference type="Pfam" id="PF08393">
    <property type="entry name" value="DHC_N2"/>
    <property type="match status" value="1"/>
</dbReference>
<evidence type="ECO:0000256" key="5">
    <source>
        <dbReference type="ARBA" id="ARBA00022701"/>
    </source>
</evidence>
<feature type="domain" description="Dynein heavy chain AAA 5 extension" evidence="17">
    <location>
        <begin position="2265"/>
        <end position="2386"/>
    </location>
</feature>
<dbReference type="GO" id="GO:0005874">
    <property type="term" value="C:microtubule"/>
    <property type="evidence" value="ECO:0007669"/>
    <property type="project" value="UniProtKB-KW"/>
</dbReference>
<keyword evidence="11" id="KW-0505">Motor protein</keyword>
<evidence type="ECO:0000256" key="4">
    <source>
        <dbReference type="ARBA" id="ARBA00022490"/>
    </source>
</evidence>
<evidence type="ECO:0000256" key="14">
    <source>
        <dbReference type="SAM" id="MobiDB-lite"/>
    </source>
</evidence>
<evidence type="ECO:0008006" key="20">
    <source>
        <dbReference type="Google" id="ProtNLM"/>
    </source>
</evidence>
<keyword evidence="5" id="KW-0493">Microtubule</keyword>
<dbReference type="PANTHER" id="PTHR45703">
    <property type="entry name" value="DYNEIN HEAVY CHAIN"/>
    <property type="match status" value="1"/>
</dbReference>
<protein>
    <recommendedName>
        <fullName evidence="20">Dynein heavy chain 6, axonemal</fullName>
    </recommendedName>
</protein>
<feature type="domain" description="Dynein heavy chain linker" evidence="15">
    <location>
        <begin position="1230"/>
        <end position="1634"/>
    </location>
</feature>
<feature type="compositionally biased region" description="Low complexity" evidence="14">
    <location>
        <begin position="37"/>
        <end position="47"/>
    </location>
</feature>
<dbReference type="Pfam" id="PF12775">
    <property type="entry name" value="AAA_7"/>
    <property type="match status" value="1"/>
</dbReference>